<dbReference type="Gene3D" id="2.40.70.10">
    <property type="entry name" value="Acid Proteases"/>
    <property type="match status" value="1"/>
</dbReference>
<dbReference type="PANTHER" id="PTHR15503:SF22">
    <property type="entry name" value="TRANSPOSON TY3-I GAG POLYPROTEIN"/>
    <property type="match status" value="1"/>
</dbReference>
<dbReference type="Pfam" id="PF08284">
    <property type="entry name" value="RVP_2"/>
    <property type="match status" value="1"/>
</dbReference>
<reference evidence="1 2" key="1">
    <citation type="journal article" date="2015" name="Proc. Natl. Acad. Sci. U.S.A.">
        <title>The resurrection genome of Boea hygrometrica: A blueprint for survival of dehydration.</title>
        <authorList>
            <person name="Xiao L."/>
            <person name="Yang G."/>
            <person name="Zhang L."/>
            <person name="Yang X."/>
            <person name="Zhao S."/>
            <person name="Ji Z."/>
            <person name="Zhou Q."/>
            <person name="Hu M."/>
            <person name="Wang Y."/>
            <person name="Chen M."/>
            <person name="Xu Y."/>
            <person name="Jin H."/>
            <person name="Xiao X."/>
            <person name="Hu G."/>
            <person name="Bao F."/>
            <person name="Hu Y."/>
            <person name="Wan P."/>
            <person name="Li L."/>
            <person name="Deng X."/>
            <person name="Kuang T."/>
            <person name="Xiang C."/>
            <person name="Zhu J.K."/>
            <person name="Oliver M.J."/>
            <person name="He Y."/>
        </authorList>
    </citation>
    <scope>NUCLEOTIDE SEQUENCE [LARGE SCALE GENOMIC DNA]</scope>
    <source>
        <strain evidence="2">cv. XS01</strain>
    </source>
</reference>
<dbReference type="AlphaFoldDB" id="A0A2Z7ASE5"/>
<feature type="non-terminal residue" evidence="1">
    <location>
        <position position="1"/>
    </location>
</feature>
<protein>
    <submittedName>
        <fullName evidence="1">Uncharacterized protein</fullName>
    </submittedName>
</protein>
<dbReference type="CDD" id="cd00303">
    <property type="entry name" value="retropepsin_like"/>
    <property type="match status" value="1"/>
</dbReference>
<dbReference type="InterPro" id="IPR032567">
    <property type="entry name" value="RTL1-rel"/>
</dbReference>
<dbReference type="SUPFAM" id="SSF50630">
    <property type="entry name" value="Acid proteases"/>
    <property type="match status" value="1"/>
</dbReference>
<evidence type="ECO:0000313" key="2">
    <source>
        <dbReference type="Proteomes" id="UP000250235"/>
    </source>
</evidence>
<keyword evidence="2" id="KW-1185">Reference proteome</keyword>
<proteinExistence type="predicted"/>
<organism evidence="1 2">
    <name type="scientific">Dorcoceras hygrometricum</name>
    <dbReference type="NCBI Taxonomy" id="472368"/>
    <lineage>
        <taxon>Eukaryota</taxon>
        <taxon>Viridiplantae</taxon>
        <taxon>Streptophyta</taxon>
        <taxon>Embryophyta</taxon>
        <taxon>Tracheophyta</taxon>
        <taxon>Spermatophyta</taxon>
        <taxon>Magnoliopsida</taxon>
        <taxon>eudicotyledons</taxon>
        <taxon>Gunneridae</taxon>
        <taxon>Pentapetalae</taxon>
        <taxon>asterids</taxon>
        <taxon>lamiids</taxon>
        <taxon>Lamiales</taxon>
        <taxon>Gesneriaceae</taxon>
        <taxon>Didymocarpoideae</taxon>
        <taxon>Trichosporeae</taxon>
        <taxon>Loxocarpinae</taxon>
        <taxon>Dorcoceras</taxon>
    </lineage>
</organism>
<gene>
    <name evidence="1" type="ORF">F511_01798</name>
</gene>
<dbReference type="EMBL" id="KV012839">
    <property type="protein sequence ID" value="KZV24316.1"/>
    <property type="molecule type" value="Genomic_DNA"/>
</dbReference>
<dbReference type="Proteomes" id="UP000250235">
    <property type="component" value="Unassembled WGS sequence"/>
</dbReference>
<dbReference type="PANTHER" id="PTHR15503">
    <property type="entry name" value="LDOC1 RELATED"/>
    <property type="match status" value="1"/>
</dbReference>
<evidence type="ECO:0000313" key="1">
    <source>
        <dbReference type="EMBL" id="KZV24316.1"/>
    </source>
</evidence>
<dbReference type="InterPro" id="IPR021109">
    <property type="entry name" value="Peptidase_aspartic_dom_sf"/>
</dbReference>
<accession>A0A2Z7ASE5</accession>
<sequence>RKEKGLCYRCGEPYKPSHRCNNKSLRVAFLVDDGDEQPVELLEHEFCVQVGNTDAISHECNILELSLFSTGGITQPQTMKLRGKVMGKDMVVMIDSGASHNFVSRKLVERLGLKVDEMLEFGVYLGDGGRVSCQGVCRKLQVDLQQCILQIDGHVVEPGRVDLILGVVWLRTLGEVVVN</sequence>
<name>A0A2Z7ASE5_9LAMI</name>
<dbReference type="OrthoDB" id="1934862at2759"/>